<dbReference type="Proteomes" id="UP001481872">
    <property type="component" value="Unassembled WGS sequence"/>
</dbReference>
<dbReference type="InterPro" id="IPR002218">
    <property type="entry name" value="MnmG-rel"/>
</dbReference>
<organism evidence="12 13">
    <name type="scientific">Aedoeadaptatus acetigenes</name>
    <dbReference type="NCBI Taxonomy" id="2981723"/>
    <lineage>
        <taxon>Bacteria</taxon>
        <taxon>Bacillati</taxon>
        <taxon>Bacillota</taxon>
        <taxon>Tissierellia</taxon>
        <taxon>Tissierellales</taxon>
        <taxon>Peptoniphilaceae</taxon>
        <taxon>Aedoeadaptatus</taxon>
    </lineage>
</organism>
<evidence type="ECO:0000256" key="9">
    <source>
        <dbReference type="ARBA" id="ARBA00031800"/>
    </source>
</evidence>
<comment type="cofactor">
    <cofactor evidence="1 10">
        <name>FAD</name>
        <dbReference type="ChEBI" id="CHEBI:57692"/>
    </cofactor>
</comment>
<dbReference type="PROSITE" id="PS01281">
    <property type="entry name" value="GIDA_2"/>
    <property type="match status" value="1"/>
</dbReference>
<keyword evidence="10" id="KW-0963">Cytoplasm</keyword>
<keyword evidence="6 10" id="KW-0274">FAD</keyword>
<proteinExistence type="inferred from homology"/>
<evidence type="ECO:0000256" key="1">
    <source>
        <dbReference type="ARBA" id="ARBA00001974"/>
    </source>
</evidence>
<dbReference type="Gene3D" id="1.10.10.1800">
    <property type="entry name" value="tRNA uridine 5-carboxymethylaminomethyl modification enzyme MnmG/GidA"/>
    <property type="match status" value="1"/>
</dbReference>
<comment type="subunit">
    <text evidence="8 10">Homodimer. Heterotetramer of two MnmE and two MnmG subunits.</text>
</comment>
<comment type="caution">
    <text evidence="12">The sequence shown here is derived from an EMBL/GenBank/DDBJ whole genome shotgun (WGS) entry which is preliminary data.</text>
</comment>
<evidence type="ECO:0000256" key="4">
    <source>
        <dbReference type="ARBA" id="ARBA00022630"/>
    </source>
</evidence>
<dbReference type="InterPro" id="IPR049312">
    <property type="entry name" value="GIDA_C_N"/>
</dbReference>
<keyword evidence="4 10" id="KW-0285">Flavoprotein</keyword>
<evidence type="ECO:0000256" key="3">
    <source>
        <dbReference type="ARBA" id="ARBA00020461"/>
    </source>
</evidence>
<dbReference type="Gene3D" id="1.10.150.570">
    <property type="entry name" value="GidA associated domain, C-terminal subdomain"/>
    <property type="match status" value="1"/>
</dbReference>
<accession>A0ABV1J4H3</accession>
<dbReference type="InterPro" id="IPR036188">
    <property type="entry name" value="FAD/NAD-bd_sf"/>
</dbReference>
<dbReference type="PRINTS" id="PR00411">
    <property type="entry name" value="PNDRDTASEI"/>
</dbReference>
<dbReference type="Pfam" id="PF21680">
    <property type="entry name" value="GIDA_C_1st"/>
    <property type="match status" value="1"/>
</dbReference>
<dbReference type="InterPro" id="IPR040131">
    <property type="entry name" value="MnmG_N"/>
</dbReference>
<dbReference type="InterPro" id="IPR044920">
    <property type="entry name" value="MnmG_C_subdom_sf"/>
</dbReference>
<protein>
    <recommendedName>
        <fullName evidence="3 10">tRNA uridine 5-carboxymethylaminomethyl modification enzyme MnmG</fullName>
    </recommendedName>
    <alternativeName>
        <fullName evidence="9 10">Glucose-inhibited division protein A</fullName>
    </alternativeName>
</protein>
<evidence type="ECO:0000256" key="2">
    <source>
        <dbReference type="ARBA" id="ARBA00007653"/>
    </source>
</evidence>
<dbReference type="InterPro" id="IPR020595">
    <property type="entry name" value="MnmG-rel_CS"/>
</dbReference>
<evidence type="ECO:0000256" key="8">
    <source>
        <dbReference type="ARBA" id="ARBA00025948"/>
    </source>
</evidence>
<dbReference type="Pfam" id="PF13932">
    <property type="entry name" value="SAM_GIDA_C"/>
    <property type="match status" value="1"/>
</dbReference>
<feature type="binding site" evidence="10">
    <location>
        <begin position="14"/>
        <end position="19"/>
    </location>
    <ligand>
        <name>FAD</name>
        <dbReference type="ChEBI" id="CHEBI:57692"/>
    </ligand>
</feature>
<dbReference type="PROSITE" id="PS01280">
    <property type="entry name" value="GIDA_1"/>
    <property type="match status" value="1"/>
</dbReference>
<evidence type="ECO:0000259" key="11">
    <source>
        <dbReference type="SMART" id="SM01228"/>
    </source>
</evidence>
<name>A0ABV1J4H3_9FIRM</name>
<dbReference type="PANTHER" id="PTHR11806">
    <property type="entry name" value="GLUCOSE INHIBITED DIVISION PROTEIN A"/>
    <property type="match status" value="1"/>
</dbReference>
<evidence type="ECO:0000256" key="7">
    <source>
        <dbReference type="ARBA" id="ARBA00023027"/>
    </source>
</evidence>
<dbReference type="SUPFAM" id="SSF51905">
    <property type="entry name" value="FAD/NAD(P)-binding domain"/>
    <property type="match status" value="1"/>
</dbReference>
<dbReference type="PRINTS" id="PR00368">
    <property type="entry name" value="FADPNR"/>
</dbReference>
<dbReference type="NCBIfam" id="TIGR00136">
    <property type="entry name" value="mnmG_gidA"/>
    <property type="match status" value="1"/>
</dbReference>
<keyword evidence="13" id="KW-1185">Reference proteome</keyword>
<evidence type="ECO:0000256" key="5">
    <source>
        <dbReference type="ARBA" id="ARBA00022694"/>
    </source>
</evidence>
<evidence type="ECO:0000313" key="12">
    <source>
        <dbReference type="EMBL" id="MEQ3353089.1"/>
    </source>
</evidence>
<dbReference type="EMBL" id="JBBNPS010000003">
    <property type="protein sequence ID" value="MEQ3353089.1"/>
    <property type="molecule type" value="Genomic_DNA"/>
</dbReference>
<dbReference type="Gene3D" id="3.50.50.60">
    <property type="entry name" value="FAD/NAD(P)-binding domain"/>
    <property type="match status" value="2"/>
</dbReference>
<dbReference type="InterPro" id="IPR047001">
    <property type="entry name" value="MnmG_C_subdom"/>
</dbReference>
<evidence type="ECO:0000256" key="10">
    <source>
        <dbReference type="HAMAP-Rule" id="MF_00129"/>
    </source>
</evidence>
<evidence type="ECO:0000313" key="13">
    <source>
        <dbReference type="Proteomes" id="UP001481872"/>
    </source>
</evidence>
<comment type="subcellular location">
    <subcellularLocation>
        <location evidence="10">Cytoplasm</location>
    </subcellularLocation>
</comment>
<feature type="domain" description="tRNA uridine 5-carboxymethylaminomethyl modification enzyme C-terminal subdomain" evidence="11">
    <location>
        <begin position="548"/>
        <end position="619"/>
    </location>
</feature>
<reference evidence="12 13" key="1">
    <citation type="submission" date="2024-04" db="EMBL/GenBank/DDBJ databases">
        <title>Human intestinal bacterial collection.</title>
        <authorList>
            <person name="Pauvert C."/>
            <person name="Hitch T.C.A."/>
            <person name="Clavel T."/>
        </authorList>
    </citation>
    <scope>NUCLEOTIDE SEQUENCE [LARGE SCALE GENOMIC DNA]</scope>
    <source>
        <strain evidence="12 13">CLA-SR-H026</strain>
    </source>
</reference>
<comment type="function">
    <text evidence="10">NAD-binding protein involved in the addition of a carboxymethylaminomethyl (cmnm) group at the wobble position (U34) of certain tRNAs, forming tRNA-cmnm(5)s(2)U34.</text>
</comment>
<dbReference type="HAMAP" id="MF_00129">
    <property type="entry name" value="MnmG_GidA"/>
    <property type="match status" value="1"/>
</dbReference>
<comment type="caution">
    <text evidence="10">Lacks conserved residue(s) required for the propagation of feature annotation.</text>
</comment>
<dbReference type="Pfam" id="PF01134">
    <property type="entry name" value="GIDA"/>
    <property type="match status" value="1"/>
</dbReference>
<dbReference type="InterPro" id="IPR026904">
    <property type="entry name" value="MnmG_C"/>
</dbReference>
<dbReference type="PANTHER" id="PTHR11806:SF0">
    <property type="entry name" value="PROTEIN MTO1 HOMOLOG, MITOCHONDRIAL"/>
    <property type="match status" value="1"/>
</dbReference>
<sequence length="635" mass="70413">MNFLAKTVDVVVVGAGHAGCEAALAAARMGHSVAILTINLNAVAAMNCNPNVGGTGKGHLVREIDALGGEIGRNIDKTFIQCRMLNRSKGPAVHSLRAQADKWDYHAAMKETLENTKNLHLIQDEAVDFYMEDGEVSGVIGKSGAIYKSKKTILATGTYLRGRVFMGEVNYASGPDGMQPANQLTAAIEGLGLKTMRMKTGTPARVHRDSIDFTGMDVQMGDEKIVPFSFSNFDVDYSEKEQIKCYLTYTTPECHEIIRENIHRSAMAMGDIEGIGPRYCPSIEDKVTRFADRDRHQVFLEPEGLHTKEIYVQGVSSSLPVEVQMALYKKIDGLENCEFMRPAYAIEYDAIDATRLRLSLQVTDAPNLYMAGQINGSSGYEEAAAQGLMAGINAALSIEGKEPFILGRDQAYIGVLIDDLVTKGTREPYRMMTARAEYRLTLRQDNADLRLTELGREIGLVGDEQYEKFLERRYAIEKERARLASIQINPTDENIEKLADLGSATLKNATPLLNLMQRPELTYDRLAVFDPDRPALPRHVIDEVETDIRYKGYIEKQAAQIQKFRKMETKMLSKDLDYGAIGGLRNEAKEKLSKIQPESVGQASRISGVSPADINVLLIYLEQKHREAANELADA</sequence>
<comment type="similarity">
    <text evidence="2 10">Belongs to the MnmG family.</text>
</comment>
<dbReference type="RefSeq" id="WP_349053500.1">
    <property type="nucleotide sequence ID" value="NZ_JBBNPS010000003.1"/>
</dbReference>
<gene>
    <name evidence="10 12" type="primary">mnmG</name>
    <name evidence="10" type="synonym">gidA</name>
    <name evidence="12" type="ORF">AAA081_02065</name>
</gene>
<evidence type="ECO:0000256" key="6">
    <source>
        <dbReference type="ARBA" id="ARBA00022827"/>
    </source>
</evidence>
<keyword evidence="5 10" id="KW-0819">tRNA processing</keyword>
<dbReference type="SMART" id="SM01228">
    <property type="entry name" value="GIDA_assoc_3"/>
    <property type="match status" value="1"/>
</dbReference>
<keyword evidence="7 10" id="KW-0520">NAD</keyword>
<dbReference type="InterPro" id="IPR004416">
    <property type="entry name" value="MnmG"/>
</dbReference>
<feature type="binding site" evidence="10">
    <location>
        <begin position="276"/>
        <end position="290"/>
    </location>
    <ligand>
        <name>NAD(+)</name>
        <dbReference type="ChEBI" id="CHEBI:57540"/>
    </ligand>
</feature>